<dbReference type="Proteomes" id="UP000515151">
    <property type="component" value="Chromosome 1"/>
</dbReference>
<dbReference type="PANTHER" id="PTHR43592:SF24">
    <property type="entry name" value="CAAX AMINO TERMINAL PROTEASE FAMILY PROTEIN"/>
    <property type="match status" value="1"/>
</dbReference>
<keyword evidence="1" id="KW-1133">Transmembrane helix</keyword>
<protein>
    <submittedName>
        <fullName evidence="6">Uncharacterized protein LOC116191905</fullName>
    </submittedName>
</protein>
<feature type="transmembrane region" description="Helical" evidence="1">
    <location>
        <begin position="123"/>
        <end position="143"/>
    </location>
</feature>
<keyword evidence="1" id="KW-0812">Transmembrane</keyword>
<dbReference type="GeneID" id="116191905"/>
<dbReference type="RefSeq" id="XP_031376155.1">
    <property type="nucleotide sequence ID" value="XM_031520295.1"/>
</dbReference>
<name>A0A218WHR7_PUNGR</name>
<feature type="transmembrane region" description="Helical" evidence="1">
    <location>
        <begin position="289"/>
        <end position="322"/>
    </location>
</feature>
<reference evidence="5" key="3">
    <citation type="journal article" date="2020" name="Plant Biotechnol. J.">
        <title>The pomegranate (Punica granatum L.) draft genome dissects genetic divergence between soft- and hard-seeded cultivars.</title>
        <authorList>
            <person name="Luo X."/>
            <person name="Li H."/>
            <person name="Wu Z."/>
            <person name="Yao W."/>
            <person name="Zhao P."/>
            <person name="Cao D."/>
            <person name="Yu H."/>
            <person name="Li K."/>
            <person name="Poudel K."/>
            <person name="Zhao D."/>
            <person name="Zhang F."/>
            <person name="Xia X."/>
            <person name="Chen L."/>
            <person name="Wang Q."/>
            <person name="Jing D."/>
            <person name="Cao S."/>
        </authorList>
    </citation>
    <scope>NUCLEOTIDE SEQUENCE [LARGE SCALE GENOMIC DNA]</scope>
</reference>
<dbReference type="Proteomes" id="UP000197138">
    <property type="component" value="Unassembled WGS sequence"/>
</dbReference>
<evidence type="ECO:0000313" key="6">
    <source>
        <dbReference type="RefSeq" id="XP_031376155.1"/>
    </source>
</evidence>
<dbReference type="EMBL" id="MTKT01004293">
    <property type="protein sequence ID" value="OWM72103.1"/>
    <property type="molecule type" value="Genomic_DNA"/>
</dbReference>
<reference evidence="6" key="4">
    <citation type="submission" date="2025-04" db="UniProtKB">
        <authorList>
            <consortium name="RefSeq"/>
        </authorList>
    </citation>
    <scope>IDENTIFICATION</scope>
    <source>
        <tissue evidence="6">Leaf</tissue>
    </source>
</reference>
<dbReference type="PANTHER" id="PTHR43592">
    <property type="entry name" value="CAAX AMINO TERMINAL PROTEASE"/>
    <property type="match status" value="1"/>
</dbReference>
<gene>
    <name evidence="6" type="primary">LOC116191905</name>
    <name evidence="3" type="ORF">CDL15_Pgr017986</name>
</gene>
<reference evidence="3" key="2">
    <citation type="submission" date="2017-06" db="EMBL/GenBank/DDBJ databases">
        <title>The pomegranate genome and the genomics of punicalagin biosynthesis.</title>
        <authorList>
            <person name="Xu C."/>
        </authorList>
    </citation>
    <scope>NUCLEOTIDE SEQUENCE [LARGE SCALE GENOMIC DNA]</scope>
    <source>
        <tissue evidence="3">Fresh leaf</tissue>
    </source>
</reference>
<accession>A0A218WHR7</accession>
<dbReference type="GO" id="GO:0080120">
    <property type="term" value="P:CAAX-box protein maturation"/>
    <property type="evidence" value="ECO:0007669"/>
    <property type="project" value="UniProtKB-ARBA"/>
</dbReference>
<feature type="domain" description="CAAX prenyl protease 2/Lysostaphin resistance protein A-like" evidence="2">
    <location>
        <begin position="255"/>
        <end position="341"/>
    </location>
</feature>
<keyword evidence="1" id="KW-0472">Membrane</keyword>
<dbReference type="InterPro" id="IPR003675">
    <property type="entry name" value="Rce1/LyrA-like_dom"/>
</dbReference>
<evidence type="ECO:0000313" key="5">
    <source>
        <dbReference type="Proteomes" id="UP000515151"/>
    </source>
</evidence>
<reference evidence="4" key="1">
    <citation type="journal article" date="2017" name="Plant J.">
        <title>The pomegranate (Punica granatum L.) genome and the genomics of punicalagin biosynthesis.</title>
        <authorList>
            <person name="Qin G."/>
            <person name="Xu C."/>
            <person name="Ming R."/>
            <person name="Tang H."/>
            <person name="Guyot R."/>
            <person name="Kramer E.M."/>
            <person name="Hu Y."/>
            <person name="Yi X."/>
            <person name="Qi Y."/>
            <person name="Xu X."/>
            <person name="Gao Z."/>
            <person name="Pan H."/>
            <person name="Jian J."/>
            <person name="Tian Y."/>
            <person name="Yue Z."/>
            <person name="Xu Y."/>
        </authorList>
    </citation>
    <scope>NUCLEOTIDE SEQUENCE [LARGE SCALE GENOMIC DNA]</scope>
    <source>
        <strain evidence="4">cv. Dabenzi</strain>
    </source>
</reference>
<proteinExistence type="predicted"/>
<dbReference type="OrthoDB" id="361580at2759"/>
<dbReference type="GO" id="GO:0004175">
    <property type="term" value="F:endopeptidase activity"/>
    <property type="evidence" value="ECO:0007669"/>
    <property type="project" value="UniProtKB-ARBA"/>
</dbReference>
<evidence type="ECO:0000313" key="4">
    <source>
        <dbReference type="Proteomes" id="UP000197138"/>
    </source>
</evidence>
<keyword evidence="5" id="KW-1185">Reference proteome</keyword>
<feature type="transmembrane region" description="Helical" evidence="1">
    <location>
        <begin position="246"/>
        <end position="268"/>
    </location>
</feature>
<dbReference type="Pfam" id="PF02517">
    <property type="entry name" value="Rce1-like"/>
    <property type="match status" value="1"/>
</dbReference>
<evidence type="ECO:0000313" key="3">
    <source>
        <dbReference type="EMBL" id="OWM72103.1"/>
    </source>
</evidence>
<dbReference type="AlphaFoldDB" id="A0A218WHR7"/>
<organism evidence="3 4">
    <name type="scientific">Punica granatum</name>
    <name type="common">Pomegranate</name>
    <dbReference type="NCBI Taxonomy" id="22663"/>
    <lineage>
        <taxon>Eukaryota</taxon>
        <taxon>Viridiplantae</taxon>
        <taxon>Streptophyta</taxon>
        <taxon>Embryophyta</taxon>
        <taxon>Tracheophyta</taxon>
        <taxon>Spermatophyta</taxon>
        <taxon>Magnoliopsida</taxon>
        <taxon>eudicotyledons</taxon>
        <taxon>Gunneridae</taxon>
        <taxon>Pentapetalae</taxon>
        <taxon>rosids</taxon>
        <taxon>malvids</taxon>
        <taxon>Myrtales</taxon>
        <taxon>Lythraceae</taxon>
        <taxon>Punica</taxon>
    </lineage>
</organism>
<evidence type="ECO:0000256" key="1">
    <source>
        <dbReference type="SAM" id="Phobius"/>
    </source>
</evidence>
<sequence>MLSSCYSHSLARRPLSSLPVHRLGVSARPRSLCPLTRSSRISYSTPSHAKNGWKISCFRHDSLSPESPIPDFVEHLLPEEPVKPELDKAVVVRKDWKTKFREAADGVVRAIGRPWSVPWTAETVIQVMVLWVATFWFIGTWVVPFAVHTAGFNKESLSFRGQALYSLLTDVAEGIAGISILRYCLSRYHPFPPDWFTFRLKGRWQLDLALGCLMFPLVNRLSQFNLDILPLLPSTPLTLSSVEQSILARDPMAMALYAVVVTICAPLWEEIVFRGFLLPSLTRYMPVWCAILVSSVAFALAHFSVQRMLPLIFLGIVMGVLFTRSRNLVPSMLLHSLWNAFVFLSLMR</sequence>
<evidence type="ECO:0000259" key="2">
    <source>
        <dbReference type="Pfam" id="PF02517"/>
    </source>
</evidence>